<evidence type="ECO:0000256" key="1">
    <source>
        <dbReference type="ARBA" id="ARBA00004123"/>
    </source>
</evidence>
<feature type="domain" description="RRM" evidence="11">
    <location>
        <begin position="13"/>
        <end position="93"/>
    </location>
</feature>
<dbReference type="eggNOG" id="KOG0118">
    <property type="taxonomic scope" value="Eukaryota"/>
</dbReference>
<evidence type="ECO:0000256" key="5">
    <source>
        <dbReference type="ARBA" id="ARBA00023242"/>
    </source>
</evidence>
<dbReference type="PANTHER" id="PTHR47640:SF10">
    <property type="entry name" value="TRNA SELENOCYSTEINE 1-ASSOCIATED PROTEIN 1-RELATED"/>
    <property type="match status" value="1"/>
</dbReference>
<evidence type="ECO:0000313" key="12">
    <source>
        <dbReference type="EMBL" id="EEH51251.1"/>
    </source>
</evidence>
<dbReference type="EMBL" id="GG663751">
    <property type="protein sequence ID" value="EEH51251.1"/>
    <property type="molecule type" value="Genomic_DNA"/>
</dbReference>
<dbReference type="GeneID" id="9689961"/>
<evidence type="ECO:0000256" key="4">
    <source>
        <dbReference type="ARBA" id="ARBA00022884"/>
    </source>
</evidence>
<dbReference type="CDD" id="cd12345">
    <property type="entry name" value="RRM2_SECp43_like"/>
    <property type="match status" value="1"/>
</dbReference>
<feature type="domain" description="RRM" evidence="11">
    <location>
        <begin position="229"/>
        <end position="300"/>
    </location>
</feature>
<dbReference type="PANTHER" id="PTHR47640">
    <property type="entry name" value="TRNA SELENOCYSTEINE 1-ASSOCIATED PROTEIN 1-RELATED-RELATED"/>
    <property type="match status" value="1"/>
</dbReference>
<organism evidence="13">
    <name type="scientific">Micromonas pusilla (strain CCMP1545)</name>
    <name type="common">Picoplanktonic green alga</name>
    <dbReference type="NCBI Taxonomy" id="564608"/>
    <lineage>
        <taxon>Eukaryota</taxon>
        <taxon>Viridiplantae</taxon>
        <taxon>Chlorophyta</taxon>
        <taxon>Mamiellophyceae</taxon>
        <taxon>Mamiellales</taxon>
        <taxon>Mamiellaceae</taxon>
        <taxon>Micromonas</taxon>
    </lineage>
</organism>
<dbReference type="InterPro" id="IPR000504">
    <property type="entry name" value="RRM_dom"/>
</dbReference>
<dbReference type="InterPro" id="IPR012677">
    <property type="entry name" value="Nucleotide-bd_a/b_plait_sf"/>
</dbReference>
<evidence type="ECO:0000256" key="8">
    <source>
        <dbReference type="ARBA" id="ARBA00063471"/>
    </source>
</evidence>
<proteinExistence type="inferred from homology"/>
<name>C1N8W7_MICPC</name>
<dbReference type="Gene3D" id="3.30.70.330">
    <property type="match status" value="3"/>
</dbReference>
<keyword evidence="3" id="KW-0677">Repeat</keyword>
<evidence type="ECO:0000259" key="11">
    <source>
        <dbReference type="PROSITE" id="PS50102"/>
    </source>
</evidence>
<protein>
    <submittedName>
        <fullName evidence="12">Predicted protein</fullName>
    </submittedName>
</protein>
<evidence type="ECO:0000313" key="13">
    <source>
        <dbReference type="Proteomes" id="UP000001876"/>
    </source>
</evidence>
<gene>
    <name evidence="12" type="ORF">MICPUCDRAFT_37015</name>
</gene>
<dbReference type="RefSeq" id="XP_003064346.1">
    <property type="nucleotide sequence ID" value="XM_003064300.1"/>
</dbReference>
<dbReference type="KEGG" id="mpp:MICPUCDRAFT_37015"/>
<keyword evidence="5" id="KW-0539">Nucleus</keyword>
<comment type="function">
    <text evidence="6">Heterogeneous nuclear ribonucleoprotein (hnRNP)-protein binding the poly(A) tail of mRNA and probably involved in some steps of pre-mRNA maturation.</text>
</comment>
<evidence type="ECO:0000256" key="7">
    <source>
        <dbReference type="ARBA" id="ARBA00061069"/>
    </source>
</evidence>
<accession>C1N8W7</accession>
<comment type="similarity">
    <text evidence="7">Belongs to the polyadenylate-binding RBP47 family.</text>
</comment>
<evidence type="ECO:0000256" key="9">
    <source>
        <dbReference type="PROSITE-ProRule" id="PRU00176"/>
    </source>
</evidence>
<dbReference type="STRING" id="564608.C1N8W7"/>
<dbReference type="InterPro" id="IPR050825">
    <property type="entry name" value="RBM42_RBP45_47-like"/>
</dbReference>
<dbReference type="Proteomes" id="UP000001876">
    <property type="component" value="Unassembled WGS sequence"/>
</dbReference>
<dbReference type="PROSITE" id="PS50102">
    <property type="entry name" value="RRM"/>
    <property type="match status" value="3"/>
</dbReference>
<feature type="domain" description="RRM" evidence="11">
    <location>
        <begin position="113"/>
        <end position="192"/>
    </location>
</feature>
<evidence type="ECO:0000256" key="10">
    <source>
        <dbReference type="SAM" id="MobiDB-lite"/>
    </source>
</evidence>
<comment type="subunit">
    <text evidence="8">Interacts with the poly(A) tail of mRNA in nucleus.</text>
</comment>
<feature type="region of interest" description="Disordered" evidence="10">
    <location>
        <begin position="201"/>
        <end position="221"/>
    </location>
</feature>
<comment type="subcellular location">
    <subcellularLocation>
        <location evidence="2">Cytoplasmic granule</location>
    </subcellularLocation>
    <subcellularLocation>
        <location evidence="1">Nucleus</location>
    </subcellularLocation>
</comment>
<dbReference type="GO" id="GO:0003729">
    <property type="term" value="F:mRNA binding"/>
    <property type="evidence" value="ECO:0007669"/>
    <property type="project" value="InterPro"/>
</dbReference>
<dbReference type="FunFam" id="3.30.70.330:FF:000103">
    <property type="entry name" value="Polyadenylate-binding protein RBP47B"/>
    <property type="match status" value="1"/>
</dbReference>
<evidence type="ECO:0000256" key="3">
    <source>
        <dbReference type="ARBA" id="ARBA00022737"/>
    </source>
</evidence>
<keyword evidence="4 9" id="KW-0694">RNA-binding</keyword>
<dbReference type="FunFam" id="3.30.70.330:FF:000144">
    <property type="entry name" value="Polyadenylate-binding protein RBP47B"/>
    <property type="match status" value="1"/>
</dbReference>
<evidence type="ECO:0000256" key="2">
    <source>
        <dbReference type="ARBA" id="ARBA00004463"/>
    </source>
</evidence>
<evidence type="ECO:0000256" key="6">
    <source>
        <dbReference type="ARBA" id="ARBA00057395"/>
    </source>
</evidence>
<dbReference type="SUPFAM" id="SSF54928">
    <property type="entry name" value="RNA-binding domain, RBD"/>
    <property type="match status" value="3"/>
</dbReference>
<dbReference type="OMA" id="NMQGHVI"/>
<dbReference type="CDD" id="cd12344">
    <property type="entry name" value="RRM1_SECp43_like"/>
    <property type="match status" value="1"/>
</dbReference>
<dbReference type="GO" id="GO:0005634">
    <property type="term" value="C:nucleus"/>
    <property type="evidence" value="ECO:0007669"/>
    <property type="project" value="UniProtKB-SubCell"/>
</dbReference>
<sequence length="420" mass="43104">MAENGGAEEAGGSTLWIGDLGYWMDEAYLHQCFASVGGVASVKIIRNKQTGYSEGYGFVEMCDRATAEHALRALNGTQMPNAQQNYRLNWASFGVGARFAGGGDGGATNSNDHSIFVGDLPPEVNDFMLQEVFSSRYASVRNARVVTDPATGRSKGFGFVRFADESQRDRALVEMNGLACGSRNMRISLAIPRKNMTVGYQGGGGGGGDGGGGGGGGGGGARDDGDDNCTVFVGGLGSISDAELRIHFEPYGELVYIKIPHGKGCGFVQFAQRSCAEAAIAGLNNALIGTSRVRLSWVRSNPGGGGGGMGMMGGMGMAPGRGMGAMGPMGGPGMGGPMGGAYGGYPGYPPQMAFGMGNPGMGMGMYGGMDPNAYAMYAAAAAAGDQNAGAYMAAAAAQAQARPLPVRQNPFARRAPFLED</sequence>
<feature type="compositionally biased region" description="Gly residues" evidence="10">
    <location>
        <begin position="201"/>
        <end position="220"/>
    </location>
</feature>
<dbReference type="Pfam" id="PF00076">
    <property type="entry name" value="RRM_1"/>
    <property type="match status" value="3"/>
</dbReference>
<dbReference type="SMART" id="SM00360">
    <property type="entry name" value="RRM"/>
    <property type="match status" value="3"/>
</dbReference>
<reference evidence="12 13" key="1">
    <citation type="journal article" date="2009" name="Science">
        <title>Green evolution and dynamic adaptations revealed by genomes of the marine picoeukaryotes Micromonas.</title>
        <authorList>
            <person name="Worden A.Z."/>
            <person name="Lee J.H."/>
            <person name="Mock T."/>
            <person name="Rouze P."/>
            <person name="Simmons M.P."/>
            <person name="Aerts A.L."/>
            <person name="Allen A.E."/>
            <person name="Cuvelier M.L."/>
            <person name="Derelle E."/>
            <person name="Everett M.V."/>
            <person name="Foulon E."/>
            <person name="Grimwood J."/>
            <person name="Gundlach H."/>
            <person name="Henrissat B."/>
            <person name="Napoli C."/>
            <person name="McDonald S.M."/>
            <person name="Parker M.S."/>
            <person name="Rombauts S."/>
            <person name="Salamov A."/>
            <person name="Von Dassow P."/>
            <person name="Badger J.H."/>
            <person name="Coutinho P.M."/>
            <person name="Demir E."/>
            <person name="Dubchak I."/>
            <person name="Gentemann C."/>
            <person name="Eikrem W."/>
            <person name="Gready J.E."/>
            <person name="John U."/>
            <person name="Lanier W."/>
            <person name="Lindquist E.A."/>
            <person name="Lucas S."/>
            <person name="Mayer K.F."/>
            <person name="Moreau H."/>
            <person name="Not F."/>
            <person name="Otillar R."/>
            <person name="Panaud O."/>
            <person name="Pangilinan J."/>
            <person name="Paulsen I."/>
            <person name="Piegu B."/>
            <person name="Poliakov A."/>
            <person name="Robbens S."/>
            <person name="Schmutz J."/>
            <person name="Toulza E."/>
            <person name="Wyss T."/>
            <person name="Zelensky A."/>
            <person name="Zhou K."/>
            <person name="Armbrust E.V."/>
            <person name="Bhattacharya D."/>
            <person name="Goodenough U.W."/>
            <person name="Van de Peer Y."/>
            <person name="Grigoriev I.V."/>
        </authorList>
    </citation>
    <scope>NUCLEOTIDE SEQUENCE [LARGE SCALE GENOMIC DNA]</scope>
    <source>
        <strain evidence="12 13">CCMP1545</strain>
    </source>
</reference>
<dbReference type="GO" id="GO:0005829">
    <property type="term" value="C:cytosol"/>
    <property type="evidence" value="ECO:0007669"/>
    <property type="project" value="TreeGrafter"/>
</dbReference>
<dbReference type="OrthoDB" id="446113at2759"/>
<dbReference type="InterPro" id="IPR035979">
    <property type="entry name" value="RBD_domain_sf"/>
</dbReference>
<dbReference type="AlphaFoldDB" id="C1N8W7"/>
<keyword evidence="13" id="KW-1185">Reference proteome</keyword>